<gene>
    <name evidence="2" type="ORF">EA462_12490</name>
</gene>
<dbReference type="PROSITE" id="PS51257">
    <property type="entry name" value="PROKAR_LIPOPROTEIN"/>
    <property type="match status" value="1"/>
</dbReference>
<dbReference type="EMBL" id="REFY01000004">
    <property type="protein sequence ID" value="RQG89178.1"/>
    <property type="molecule type" value="Genomic_DNA"/>
</dbReference>
<dbReference type="RefSeq" id="WP_124178870.1">
    <property type="nucleotide sequence ID" value="NZ_REFY01000004.1"/>
</dbReference>
<organism evidence="2 3">
    <name type="scientific">Natrarchaeobius halalkaliphilus</name>
    <dbReference type="NCBI Taxonomy" id="1679091"/>
    <lineage>
        <taxon>Archaea</taxon>
        <taxon>Methanobacteriati</taxon>
        <taxon>Methanobacteriota</taxon>
        <taxon>Stenosarchaea group</taxon>
        <taxon>Halobacteria</taxon>
        <taxon>Halobacteriales</taxon>
        <taxon>Natrialbaceae</taxon>
        <taxon>Natrarchaeobius</taxon>
    </lineage>
</organism>
<evidence type="ECO:0000313" key="3">
    <source>
        <dbReference type="Proteomes" id="UP000273828"/>
    </source>
</evidence>
<evidence type="ECO:0000256" key="1">
    <source>
        <dbReference type="SAM" id="MobiDB-lite"/>
    </source>
</evidence>
<dbReference type="AlphaFoldDB" id="A0A3N6LKJ4"/>
<name>A0A3N6LKJ4_9EURY</name>
<protein>
    <submittedName>
        <fullName evidence="2">Uncharacterized protein</fullName>
    </submittedName>
</protein>
<sequence>MIRRTLCSEMVAACLGLAGCTLPTRSEQSTEVNGSADASGELTAASTDDARIVDSRGPTFAATPLEDLPSYDDRDSEQPTDWYFEHRDRPFVIAYYQPW</sequence>
<keyword evidence="3" id="KW-1185">Reference proteome</keyword>
<feature type="region of interest" description="Disordered" evidence="1">
    <location>
        <begin position="25"/>
        <end position="79"/>
    </location>
</feature>
<proteinExistence type="predicted"/>
<evidence type="ECO:0000313" key="2">
    <source>
        <dbReference type="EMBL" id="RQG89178.1"/>
    </source>
</evidence>
<comment type="caution">
    <text evidence="2">The sequence shown here is derived from an EMBL/GenBank/DDBJ whole genome shotgun (WGS) entry which is preliminary data.</text>
</comment>
<accession>A0A3N6LKJ4</accession>
<dbReference type="Proteomes" id="UP000273828">
    <property type="component" value="Unassembled WGS sequence"/>
</dbReference>
<reference evidence="2 3" key="1">
    <citation type="submission" date="2018-10" db="EMBL/GenBank/DDBJ databases">
        <title>Natrarchaeobius chitinivorans gen. nov., sp. nov., and Natrarchaeobius haloalkaliphilus sp. nov., alkaliphilic, chitin-utilizing haloarchaea from hypersaline alkaline lakes.</title>
        <authorList>
            <person name="Sorokin D.Y."/>
            <person name="Elcheninov A.G."/>
            <person name="Kostrikina N.A."/>
            <person name="Bale N.J."/>
            <person name="Sinninghe Damste J.S."/>
            <person name="Khijniak T.V."/>
            <person name="Kublanov I.V."/>
            <person name="Toshchakov S.V."/>
        </authorList>
    </citation>
    <scope>NUCLEOTIDE SEQUENCE [LARGE SCALE GENOMIC DNA]</scope>
    <source>
        <strain evidence="2 3">AArcht-Sl</strain>
    </source>
</reference>